<evidence type="ECO:0000256" key="1">
    <source>
        <dbReference type="SAM" id="MobiDB-lite"/>
    </source>
</evidence>
<dbReference type="InterPro" id="IPR029058">
    <property type="entry name" value="AB_hydrolase_fold"/>
</dbReference>
<evidence type="ECO:0000256" key="2">
    <source>
        <dbReference type="SAM" id="SignalP"/>
    </source>
</evidence>
<feature type="region of interest" description="Disordered" evidence="1">
    <location>
        <begin position="823"/>
        <end position="852"/>
    </location>
</feature>
<dbReference type="Proteomes" id="UP000028073">
    <property type="component" value="Unassembled WGS sequence"/>
</dbReference>
<feature type="signal peptide" evidence="2">
    <location>
        <begin position="1"/>
        <end position="20"/>
    </location>
</feature>
<dbReference type="AlphaFoldDB" id="A0A081NE68"/>
<evidence type="ECO:0000313" key="4">
    <source>
        <dbReference type="EMBL" id="KEQ16741.1"/>
    </source>
</evidence>
<dbReference type="STRING" id="1137799.GZ78_18790"/>
<name>A0A081NE68_9GAMM</name>
<dbReference type="InterPro" id="IPR025920">
    <property type="entry name" value="Lipase_bact_N"/>
</dbReference>
<dbReference type="eggNOG" id="COG1073">
    <property type="taxonomic scope" value="Bacteria"/>
</dbReference>
<organism evidence="4 5">
    <name type="scientific">Endozoicomonas numazuensis</name>
    <dbReference type="NCBI Taxonomy" id="1137799"/>
    <lineage>
        <taxon>Bacteria</taxon>
        <taxon>Pseudomonadati</taxon>
        <taxon>Pseudomonadota</taxon>
        <taxon>Gammaproteobacteria</taxon>
        <taxon>Oceanospirillales</taxon>
        <taxon>Endozoicomonadaceae</taxon>
        <taxon>Endozoicomonas</taxon>
    </lineage>
</organism>
<dbReference type="PROSITE" id="PS51257">
    <property type="entry name" value="PROKAR_LIPOPROTEIN"/>
    <property type="match status" value="1"/>
</dbReference>
<dbReference type="Gene3D" id="3.40.50.1820">
    <property type="entry name" value="alpha/beta hydrolase"/>
    <property type="match status" value="1"/>
</dbReference>
<gene>
    <name evidence="4" type="ORF">GZ78_18790</name>
</gene>
<evidence type="ECO:0000313" key="5">
    <source>
        <dbReference type="Proteomes" id="UP000028073"/>
    </source>
</evidence>
<keyword evidence="5" id="KW-1185">Reference proteome</keyword>
<reference evidence="4 5" key="1">
    <citation type="submission" date="2014-06" db="EMBL/GenBank/DDBJ databases">
        <title>Whole Genome Sequences of Three Symbiotic Endozoicomonas Bacteria.</title>
        <authorList>
            <person name="Neave M.J."/>
            <person name="Apprill A."/>
            <person name="Voolstra C.R."/>
        </authorList>
    </citation>
    <scope>NUCLEOTIDE SEQUENCE [LARGE SCALE GENOMIC DNA]</scope>
    <source>
        <strain evidence="4 5">DSM 25634</strain>
    </source>
</reference>
<dbReference type="EMBL" id="JOKH01000004">
    <property type="protein sequence ID" value="KEQ16741.1"/>
    <property type="molecule type" value="Genomic_DNA"/>
</dbReference>
<protein>
    <recommendedName>
        <fullName evidence="3">Bacterial virulence factor lipase N-terminal domain-containing protein</fullName>
    </recommendedName>
</protein>
<accession>A0A081NE68</accession>
<dbReference type="RefSeq" id="WP_034838800.1">
    <property type="nucleotide sequence ID" value="NZ_JOKH01000004.1"/>
</dbReference>
<feature type="chain" id="PRO_5001760823" description="Bacterial virulence factor lipase N-terminal domain-containing protein" evidence="2">
    <location>
        <begin position="21"/>
        <end position="852"/>
    </location>
</feature>
<dbReference type="Pfam" id="PF12262">
    <property type="entry name" value="Lipase_bact_N"/>
    <property type="match status" value="1"/>
</dbReference>
<dbReference type="SUPFAM" id="SSF53474">
    <property type="entry name" value="alpha/beta-Hydrolases"/>
    <property type="match status" value="1"/>
</dbReference>
<proteinExistence type="predicted"/>
<evidence type="ECO:0000259" key="3">
    <source>
        <dbReference type="Pfam" id="PF12262"/>
    </source>
</evidence>
<comment type="caution">
    <text evidence="4">The sequence shown here is derived from an EMBL/GenBank/DDBJ whole genome shotgun (WGS) entry which is preliminary data.</text>
</comment>
<sequence>MQYSRLARAVSLTLPFIFLAGCDENNVDEVTLSSQTLQFDPAKGVIPYPNDIVGFDEDGTLHIPGETDWANTAGDSPNVYWNYYGAQKGWGTSVPMVLEFKKAAEEAGGSPTIDGETLQAGIKMYKEDGGILKSLEWNKDYRAILAKSGTINIEPLKPLDEATRYFVVMTSGVKDAHGQTLKVSSAYQQLLSSKSDMGLHLQGVIDTLGGAGISPDDIVYAADFTTGSNISVIRPVIGKYLDEYSSNTHLVNLEEEVVSSTSNIGEENTLLTQLSDQFEKKGLEVPETEPDAVPEYRVFSAAINLPAYLDTPEIGVNCEYNEYVSSMQEGGANDSHPENFNEYRVAPQAFCPGAFSYFQTDDGTPINASNAADIHVFKEPYQNLVKAKIYLPAGPVPENGFKVVMSSHGFGSSKDEAELFAKQLVGAGYALVAIDHPMHGERTVDIDGDDVADLDASVRRTDYASPENLLTTRGFMWQVSMDYIGIRMAIANGVEDDQGQVLLDNKNVHMMGSSLGGIHSTIISGMIRDAQEHFSSYADDLDIKTTVTNVPGGNVAAVLMQSPVLLPEMKADILESGPFRLYMAEKLGIYNPEVQLSRNEKVAALDKADEYRNIPEGIDLSQPELIDDNVIRQMANKMVSVSQALGNKAATDFAEFEEQVWQAYKIPAEIAYQTIIDPSDPVSYAKVLSAYKDEPVLMSEAVGDGSNDLSLLDAGLALKTEGHEWNPGDFVIVNQADEMPLGGGDAVIRAMELDLLTGGVNGEEGSGTIRGASRYAYGTHLSSFVELPLAVLDPDLLPNDHQVHNSIVNATLSFLNSNGSSVTVNNGRPGEGSDKLLVPAEDFPEQPEYKFR</sequence>
<keyword evidence="2" id="KW-0732">Signal</keyword>
<feature type="domain" description="Bacterial virulence factor lipase N-terminal" evidence="3">
    <location>
        <begin position="55"/>
        <end position="228"/>
    </location>
</feature>
<dbReference type="OrthoDB" id="5477453at2"/>